<dbReference type="GO" id="GO:0051015">
    <property type="term" value="F:actin filament binding"/>
    <property type="evidence" value="ECO:0007669"/>
    <property type="project" value="TreeGrafter"/>
</dbReference>
<evidence type="ECO:0000313" key="2">
    <source>
        <dbReference type="EMBL" id="SVB61210.1"/>
    </source>
</evidence>
<gene>
    <name evidence="2" type="ORF">METZ01_LOCUS214064</name>
</gene>
<dbReference type="PANTHER" id="PTHR10672:SF3">
    <property type="entry name" value="PROTEIN HU-LI TAI SHAO"/>
    <property type="match status" value="1"/>
</dbReference>
<dbReference type="AlphaFoldDB" id="A0A382FE58"/>
<name>A0A382FE58_9ZZZZ</name>
<dbReference type="Pfam" id="PF00596">
    <property type="entry name" value="Aldolase_II"/>
    <property type="match status" value="1"/>
</dbReference>
<reference evidence="2" key="1">
    <citation type="submission" date="2018-05" db="EMBL/GenBank/DDBJ databases">
        <authorList>
            <person name="Lanie J.A."/>
            <person name="Ng W.-L."/>
            <person name="Kazmierczak K.M."/>
            <person name="Andrzejewski T.M."/>
            <person name="Davidsen T.M."/>
            <person name="Wayne K.J."/>
            <person name="Tettelin H."/>
            <person name="Glass J.I."/>
            <person name="Rusch D."/>
            <person name="Podicherti R."/>
            <person name="Tsui H.-C.T."/>
            <person name="Winkler M.E."/>
        </authorList>
    </citation>
    <scope>NUCLEOTIDE SEQUENCE</scope>
</reference>
<accession>A0A382FE58</accession>
<dbReference type="PANTHER" id="PTHR10672">
    <property type="entry name" value="ADDUCIN"/>
    <property type="match status" value="1"/>
</dbReference>
<organism evidence="2">
    <name type="scientific">marine metagenome</name>
    <dbReference type="NCBI Taxonomy" id="408172"/>
    <lineage>
        <taxon>unclassified sequences</taxon>
        <taxon>metagenomes</taxon>
        <taxon>ecological metagenomes</taxon>
    </lineage>
</organism>
<dbReference type="SMART" id="SM01007">
    <property type="entry name" value="Aldolase_II"/>
    <property type="match status" value="1"/>
</dbReference>
<dbReference type="SUPFAM" id="SSF53639">
    <property type="entry name" value="AraD/HMP-PK domain-like"/>
    <property type="match status" value="1"/>
</dbReference>
<feature type="domain" description="Class II aldolase/adducin N-terminal" evidence="1">
    <location>
        <begin position="24"/>
        <end position="205"/>
    </location>
</feature>
<dbReference type="InterPro" id="IPR036409">
    <property type="entry name" value="Aldolase_II/adducin_N_sf"/>
</dbReference>
<protein>
    <recommendedName>
        <fullName evidence="1">Class II aldolase/adducin N-terminal domain-containing protein</fullName>
    </recommendedName>
</protein>
<proteinExistence type="predicted"/>
<dbReference type="InterPro" id="IPR001303">
    <property type="entry name" value="Aldolase_II/adducin_N"/>
</dbReference>
<dbReference type="EMBL" id="UINC01049432">
    <property type="protein sequence ID" value="SVB61210.1"/>
    <property type="molecule type" value="Genomic_DNA"/>
</dbReference>
<evidence type="ECO:0000259" key="1">
    <source>
        <dbReference type="SMART" id="SM01007"/>
    </source>
</evidence>
<dbReference type="NCBIfam" id="NF005451">
    <property type="entry name" value="PRK07044.1"/>
    <property type="match status" value="1"/>
</dbReference>
<dbReference type="InterPro" id="IPR051017">
    <property type="entry name" value="Aldolase-II_Adducin_sf"/>
</dbReference>
<dbReference type="Gene3D" id="3.40.225.10">
    <property type="entry name" value="Class II aldolase/adducin N-terminal domain"/>
    <property type="match status" value="1"/>
</dbReference>
<dbReference type="GO" id="GO:0005856">
    <property type="term" value="C:cytoskeleton"/>
    <property type="evidence" value="ECO:0007669"/>
    <property type="project" value="TreeGrafter"/>
</dbReference>
<sequence>MNKALNETELSADQLAEVERELRVQLAGAYRLVDYFGWCELIYGHLTAHVPGPEPHFLINPYGLNYDEVTASNLVKIDLDGKEVEPTEHLVNEAGFIIHSAIHMQPSSQNRVVMHTHSRSGMAVAALKDGLLPISMGATIFYDALAYHEYEGPSLYLDERERLQVSLGDKKALILKNHGLVTVGATVAEAFLRLYRLERACQTQLDAASAGELNLLDDQVARKSGRDVNRFMESSDDYGQLEYVALLRKIDRIDDSYRN</sequence>